<proteinExistence type="predicted"/>
<dbReference type="EMBL" id="CADCTO010000494">
    <property type="protein sequence ID" value="CAA9282853.1"/>
    <property type="molecule type" value="Genomic_DNA"/>
</dbReference>
<dbReference type="AlphaFoldDB" id="A0A6J4JNB8"/>
<sequence>MSCKLTTKKLLYRSWEVVTSEGWFQVEYDGRTCGYESVLVQGEVAVSTPSLLWFVPRFEFRVGSLPASLDVRVWPWLALRSARLTIDGRVAYSEGSSVARRSRTKRGAI</sequence>
<name>A0A6J4JNB8_9BACT</name>
<accession>A0A6J4JNB8</accession>
<protein>
    <submittedName>
        <fullName evidence="1">Uncharacterized protein</fullName>
    </submittedName>
</protein>
<organism evidence="1">
    <name type="scientific">uncultured Armatimonadetes bacterium</name>
    <dbReference type="NCBI Taxonomy" id="157466"/>
    <lineage>
        <taxon>Bacteria</taxon>
        <taxon>Bacillati</taxon>
        <taxon>Armatimonadota</taxon>
        <taxon>environmental samples</taxon>
    </lineage>
</organism>
<reference evidence="1" key="1">
    <citation type="submission" date="2020-02" db="EMBL/GenBank/DDBJ databases">
        <authorList>
            <person name="Meier V. D."/>
        </authorList>
    </citation>
    <scope>NUCLEOTIDE SEQUENCE</scope>
    <source>
        <strain evidence="1">AVDCRST_MAG63</strain>
    </source>
</reference>
<gene>
    <name evidence="1" type="ORF">AVDCRST_MAG63-4078</name>
</gene>
<evidence type="ECO:0000313" key="1">
    <source>
        <dbReference type="EMBL" id="CAA9282853.1"/>
    </source>
</evidence>